<evidence type="ECO:0000313" key="1">
    <source>
        <dbReference type="EMBL" id="KKM21181.1"/>
    </source>
</evidence>
<dbReference type="EMBL" id="LAZR01013606">
    <property type="protein sequence ID" value="KKM21181.1"/>
    <property type="molecule type" value="Genomic_DNA"/>
</dbReference>
<dbReference type="AlphaFoldDB" id="A0A0F9I0C2"/>
<name>A0A0F9I0C2_9ZZZZ</name>
<gene>
    <name evidence="1" type="ORF">LCGC14_1638040</name>
</gene>
<proteinExistence type="predicted"/>
<organism evidence="1">
    <name type="scientific">marine sediment metagenome</name>
    <dbReference type="NCBI Taxonomy" id="412755"/>
    <lineage>
        <taxon>unclassified sequences</taxon>
        <taxon>metagenomes</taxon>
        <taxon>ecological metagenomes</taxon>
    </lineage>
</organism>
<protein>
    <submittedName>
        <fullName evidence="1">Uncharacterized protein</fullName>
    </submittedName>
</protein>
<reference evidence="1" key="1">
    <citation type="journal article" date="2015" name="Nature">
        <title>Complex archaea that bridge the gap between prokaryotes and eukaryotes.</title>
        <authorList>
            <person name="Spang A."/>
            <person name="Saw J.H."/>
            <person name="Jorgensen S.L."/>
            <person name="Zaremba-Niedzwiedzka K."/>
            <person name="Martijn J."/>
            <person name="Lind A.E."/>
            <person name="van Eijk R."/>
            <person name="Schleper C."/>
            <person name="Guy L."/>
            <person name="Ettema T.J."/>
        </authorList>
    </citation>
    <scope>NUCLEOTIDE SEQUENCE</scope>
</reference>
<accession>A0A0F9I0C2</accession>
<comment type="caution">
    <text evidence="1">The sequence shown here is derived from an EMBL/GenBank/DDBJ whole genome shotgun (WGS) entry which is preliminary data.</text>
</comment>
<sequence>MGTSFDKILRKGKHAANKHNPEDVWKSLIGLVLYDLHRVNELYGKDSSHHIAIKQIKCEKCDTATFLALVRDLDEKQRAIKFHLGNWQAISEDSYLCPNCKR</sequence>